<accession>A0ABU0TGI4</accession>
<proteinExistence type="predicted"/>
<reference evidence="1 2" key="1">
    <citation type="submission" date="2023-07" db="EMBL/GenBank/DDBJ databases">
        <title>Functional and genomic diversity of the sorghum phyllosphere microbiome.</title>
        <authorList>
            <person name="Shade A."/>
        </authorList>
    </citation>
    <scope>NUCLEOTIDE SEQUENCE [LARGE SCALE GENOMIC DNA]</scope>
    <source>
        <strain evidence="1 2">SORGH_AS_1064</strain>
    </source>
</reference>
<dbReference type="EMBL" id="JAUTAL010000001">
    <property type="protein sequence ID" value="MDQ1095926.1"/>
    <property type="molecule type" value="Genomic_DNA"/>
</dbReference>
<evidence type="ECO:0008006" key="3">
    <source>
        <dbReference type="Google" id="ProtNLM"/>
    </source>
</evidence>
<gene>
    <name evidence="1" type="ORF">QE404_001073</name>
</gene>
<sequence>MPGIVFFGIVFEPSQCGRSDQEVADGICTRKNKTQLHMFT</sequence>
<evidence type="ECO:0000313" key="1">
    <source>
        <dbReference type="EMBL" id="MDQ1095926.1"/>
    </source>
</evidence>
<evidence type="ECO:0000313" key="2">
    <source>
        <dbReference type="Proteomes" id="UP001225072"/>
    </source>
</evidence>
<dbReference type="Proteomes" id="UP001225072">
    <property type="component" value="Unassembled WGS sequence"/>
</dbReference>
<protein>
    <recommendedName>
        <fullName evidence="3">Transposase</fullName>
    </recommendedName>
</protein>
<organism evidence="1 2">
    <name type="scientific">Chryseobacterium camelliae</name>
    <dbReference type="NCBI Taxonomy" id="1265445"/>
    <lineage>
        <taxon>Bacteria</taxon>
        <taxon>Pseudomonadati</taxon>
        <taxon>Bacteroidota</taxon>
        <taxon>Flavobacteriia</taxon>
        <taxon>Flavobacteriales</taxon>
        <taxon>Weeksellaceae</taxon>
        <taxon>Chryseobacterium group</taxon>
        <taxon>Chryseobacterium</taxon>
    </lineage>
</organism>
<name>A0ABU0TGI4_9FLAO</name>
<keyword evidence="2" id="KW-1185">Reference proteome</keyword>
<comment type="caution">
    <text evidence="1">The sequence shown here is derived from an EMBL/GenBank/DDBJ whole genome shotgun (WGS) entry which is preliminary data.</text>
</comment>